<reference evidence="2" key="1">
    <citation type="submission" date="2013-07" db="EMBL/GenBank/DDBJ databases">
        <title>The Genome Sequence of Cryptococcus bestiolae CBS10118.</title>
        <authorList>
            <consortium name="The Broad Institute Genome Sequencing Platform"/>
            <person name="Cuomo C."/>
            <person name="Litvintseva A."/>
            <person name="Chen Y."/>
            <person name="Heitman J."/>
            <person name="Sun S."/>
            <person name="Springer D."/>
            <person name="Dromer F."/>
            <person name="Young S.K."/>
            <person name="Zeng Q."/>
            <person name="Gargeya S."/>
            <person name="Fitzgerald M."/>
            <person name="Abouelleil A."/>
            <person name="Alvarado L."/>
            <person name="Berlin A.M."/>
            <person name="Chapman S.B."/>
            <person name="Dewar J."/>
            <person name="Goldberg J."/>
            <person name="Griggs A."/>
            <person name="Gujja S."/>
            <person name="Hansen M."/>
            <person name="Howarth C."/>
            <person name="Imamovic A."/>
            <person name="Larimer J."/>
            <person name="McCowan C."/>
            <person name="Murphy C."/>
            <person name="Pearson M."/>
            <person name="Priest M."/>
            <person name="Roberts A."/>
            <person name="Saif S."/>
            <person name="Shea T."/>
            <person name="Sykes S."/>
            <person name="Wortman J."/>
            <person name="Nusbaum C."/>
            <person name="Birren B."/>
        </authorList>
    </citation>
    <scope>NUCLEOTIDE SEQUENCE [LARGE SCALE GENOMIC DNA]</scope>
    <source>
        <strain evidence="2">CBS 10118</strain>
    </source>
</reference>
<reference evidence="3" key="2">
    <citation type="submission" date="2013-07" db="EMBL/GenBank/DDBJ databases">
        <authorList>
            <consortium name="The Broad Institute Genome Sequencing Platform"/>
            <person name="Cuomo C."/>
            <person name="Litvintseva A."/>
            <person name="Chen Y."/>
            <person name="Heitman J."/>
            <person name="Sun S."/>
            <person name="Springer D."/>
            <person name="Dromer F."/>
            <person name="Young S.K."/>
            <person name="Zeng Q."/>
            <person name="Gargeya S."/>
            <person name="Fitzgerald M."/>
            <person name="Abouelleil A."/>
            <person name="Alvarado L."/>
            <person name="Berlin A.M."/>
            <person name="Chapman S.B."/>
            <person name="Dewar J."/>
            <person name="Goldberg J."/>
            <person name="Griggs A."/>
            <person name="Gujja S."/>
            <person name="Hansen M."/>
            <person name="Howarth C."/>
            <person name="Imamovic A."/>
            <person name="Larimer J."/>
            <person name="McCowan C."/>
            <person name="Murphy C."/>
            <person name="Pearson M."/>
            <person name="Priest M."/>
            <person name="Roberts A."/>
            <person name="Saif S."/>
            <person name="Shea T."/>
            <person name="Sykes S."/>
            <person name="Wortman J."/>
            <person name="Nusbaum C."/>
            <person name="Birren B."/>
        </authorList>
    </citation>
    <scope>NUCLEOTIDE SEQUENCE</scope>
    <source>
        <strain evidence="3">CBS 10118</strain>
    </source>
</reference>
<name>A0A1B9G0V6_9TREE</name>
<dbReference type="KEGG" id="kbi:30210517"/>
<evidence type="ECO:0000313" key="3">
    <source>
        <dbReference type="EMBL" id="WVW84586.1"/>
    </source>
</evidence>
<dbReference type="RefSeq" id="XP_019045727.1">
    <property type="nucleotide sequence ID" value="XM_019192730.1"/>
</dbReference>
<dbReference type="OrthoDB" id="2565332at2759"/>
<reference evidence="2" key="3">
    <citation type="submission" date="2014-01" db="EMBL/GenBank/DDBJ databases">
        <title>Evolution of pathogenesis and genome organization in the Tremellales.</title>
        <authorList>
            <person name="Cuomo C."/>
            <person name="Litvintseva A."/>
            <person name="Heitman J."/>
            <person name="Chen Y."/>
            <person name="Sun S."/>
            <person name="Springer D."/>
            <person name="Dromer F."/>
            <person name="Young S."/>
            <person name="Zeng Q."/>
            <person name="Chapman S."/>
            <person name="Gujja S."/>
            <person name="Saif S."/>
            <person name="Birren B."/>
        </authorList>
    </citation>
    <scope>NUCLEOTIDE SEQUENCE</scope>
    <source>
        <strain evidence="2">CBS 10118</strain>
    </source>
</reference>
<accession>A0A1B9G0V6</accession>
<feature type="compositionally biased region" description="Low complexity" evidence="1">
    <location>
        <begin position="38"/>
        <end position="64"/>
    </location>
</feature>
<organism evidence="2">
    <name type="scientific">Kwoniella bestiolae CBS 10118</name>
    <dbReference type="NCBI Taxonomy" id="1296100"/>
    <lineage>
        <taxon>Eukaryota</taxon>
        <taxon>Fungi</taxon>
        <taxon>Dikarya</taxon>
        <taxon>Basidiomycota</taxon>
        <taxon>Agaricomycotina</taxon>
        <taxon>Tremellomycetes</taxon>
        <taxon>Tremellales</taxon>
        <taxon>Cryptococcaceae</taxon>
        <taxon>Kwoniella</taxon>
    </lineage>
</organism>
<evidence type="ECO:0000313" key="4">
    <source>
        <dbReference type="Proteomes" id="UP000092730"/>
    </source>
</evidence>
<keyword evidence="4" id="KW-1185">Reference proteome</keyword>
<dbReference type="AlphaFoldDB" id="A0A1B9G0V6"/>
<proteinExistence type="predicted"/>
<protein>
    <submittedName>
        <fullName evidence="2">Uncharacterized protein</fullName>
    </submittedName>
</protein>
<dbReference type="Proteomes" id="UP000092730">
    <property type="component" value="Chromosome 5"/>
</dbReference>
<dbReference type="GeneID" id="30210517"/>
<evidence type="ECO:0000256" key="1">
    <source>
        <dbReference type="SAM" id="MobiDB-lite"/>
    </source>
</evidence>
<sequence>MATSTITKTSNLVPSYLKSNLPSVRHDLNRVPSNVSTFPSDISSLPPLSNPSSPSDFSNHSAPSHFNITPNSLLTDGKGSPKPFKGVLNGSATPLATPRDVLRAKYFDPSFPCPNPQNSLTKTNPLSIGTVHSLNTHGNATYTDTPERPRFERTINAANNARNRAEEFQSLVAHFTTLTSATPNLSAKEHFLSTIDTGRYDQGYLNALWDGASSFAEGIHSKQGQFKMKCSGRETAISTLGMDLKAFQAATATLLLRADDARSENAQRTVTRTIAERDGGVDVEDRGNEWTLRRRLE</sequence>
<dbReference type="VEuPathDB" id="FungiDB:I302_06118"/>
<dbReference type="EMBL" id="CP144545">
    <property type="protein sequence ID" value="WVW84586.1"/>
    <property type="molecule type" value="Genomic_DNA"/>
</dbReference>
<dbReference type="EMBL" id="KI894022">
    <property type="protein sequence ID" value="OCF24657.1"/>
    <property type="molecule type" value="Genomic_DNA"/>
</dbReference>
<gene>
    <name evidence="2" type="ORF">I302_06118</name>
    <name evidence="3" type="ORF">I302_106620</name>
</gene>
<evidence type="ECO:0000313" key="2">
    <source>
        <dbReference type="EMBL" id="OCF24657.1"/>
    </source>
</evidence>
<reference evidence="3" key="4">
    <citation type="submission" date="2024-02" db="EMBL/GenBank/DDBJ databases">
        <title>Comparative genomics of Cryptococcus and Kwoniella reveals pathogenesis evolution and contrasting modes of karyotype evolution via chromosome fusion or intercentromeric recombination.</title>
        <authorList>
            <person name="Coelho M.A."/>
            <person name="David-Palma M."/>
            <person name="Shea T."/>
            <person name="Bowers K."/>
            <person name="McGinley-Smith S."/>
            <person name="Mohammad A.W."/>
            <person name="Gnirke A."/>
            <person name="Yurkov A.M."/>
            <person name="Nowrousian M."/>
            <person name="Sun S."/>
            <person name="Cuomo C.A."/>
            <person name="Heitman J."/>
        </authorList>
    </citation>
    <scope>NUCLEOTIDE SEQUENCE</scope>
    <source>
        <strain evidence="3">CBS 10118</strain>
    </source>
</reference>
<feature type="region of interest" description="Disordered" evidence="1">
    <location>
        <begin position="35"/>
        <end position="64"/>
    </location>
</feature>